<feature type="transmembrane region" description="Helical" evidence="8">
    <location>
        <begin position="398"/>
        <end position="416"/>
    </location>
</feature>
<accession>A0ABX8E628</accession>
<organism evidence="9 10">
    <name type="scientific">Novosphingobium decolorationis</name>
    <dbReference type="NCBI Taxonomy" id="2698673"/>
    <lineage>
        <taxon>Bacteria</taxon>
        <taxon>Pseudomonadati</taxon>
        <taxon>Pseudomonadota</taxon>
        <taxon>Alphaproteobacteria</taxon>
        <taxon>Sphingomonadales</taxon>
        <taxon>Sphingomonadaceae</taxon>
        <taxon>Novosphingobium</taxon>
    </lineage>
</organism>
<dbReference type="CDD" id="cd13127">
    <property type="entry name" value="MATE_tuaB_like"/>
    <property type="match status" value="1"/>
</dbReference>
<comment type="subcellular location">
    <subcellularLocation>
        <location evidence="1">Cell membrane</location>
        <topology evidence="1">Multi-pass membrane protein</topology>
    </subcellularLocation>
</comment>
<evidence type="ECO:0000256" key="5">
    <source>
        <dbReference type="ARBA" id="ARBA00022989"/>
    </source>
</evidence>
<feature type="transmembrane region" description="Helical" evidence="8">
    <location>
        <begin position="460"/>
        <end position="483"/>
    </location>
</feature>
<dbReference type="RefSeq" id="WP_213500067.1">
    <property type="nucleotide sequence ID" value="NZ_CP054856.1"/>
</dbReference>
<keyword evidence="10" id="KW-1185">Reference proteome</keyword>
<evidence type="ECO:0000313" key="10">
    <source>
        <dbReference type="Proteomes" id="UP000677126"/>
    </source>
</evidence>
<evidence type="ECO:0000256" key="8">
    <source>
        <dbReference type="SAM" id="Phobius"/>
    </source>
</evidence>
<evidence type="ECO:0000256" key="2">
    <source>
        <dbReference type="ARBA" id="ARBA00007430"/>
    </source>
</evidence>
<feature type="transmembrane region" description="Helical" evidence="8">
    <location>
        <begin position="37"/>
        <end position="55"/>
    </location>
</feature>
<feature type="region of interest" description="Disordered" evidence="7">
    <location>
        <begin position="1"/>
        <end position="22"/>
    </location>
</feature>
<dbReference type="InterPro" id="IPR050833">
    <property type="entry name" value="Poly_Biosynth_Transport"/>
</dbReference>
<sequence>MADAKAAESESESVQAGGEALGGRTAGSAAWLIGGRLFTKFVEFLSLLVLAQLLTPEDFGVIAIAMTLVTIVEAVFELPITQVLIARRAISQRHLDTAFTLSALRGGALTLVVWASAVPFAHFYRNDTLVWMILALGVAPGLRGMGSPGLVLYARDLKYRREIAAELVCKTGSLVCSVAAAWWLRDYRALMVGIVATPTIWILASYALAPYRPRLSLAEWPLFADFLGWTTGAQLLAAINWQCDRLILGRFVSPAQLGIYSVANDLSYVPEQALIRPIVRPLLSVFALIADQRARLATAYVQASNAVLAIGAPVLLGLCLLAQPAVALALGDKWLGAIPVLQWLSLTLIPPLLTAPYSSLAMALNRPQGLLGQRAAELVFKVPLMVVGAVWYGIEGAVGARAISALTTALIVMVMTRRLIGVSVWHQLWATWRTLLASGGLVAVLYALRPRLADLAGLELALGIGLVAGLGMAVYGLILALAWHQAGRPAGIESMAHDRVLVRVLERLRGPRAEQRSA</sequence>
<feature type="transmembrane region" description="Helical" evidence="8">
    <location>
        <begin position="129"/>
        <end position="151"/>
    </location>
</feature>
<dbReference type="Pfam" id="PF13440">
    <property type="entry name" value="Polysacc_synt_3"/>
    <property type="match status" value="1"/>
</dbReference>
<name>A0ABX8E628_9SPHN</name>
<evidence type="ECO:0000256" key="3">
    <source>
        <dbReference type="ARBA" id="ARBA00022475"/>
    </source>
</evidence>
<feature type="transmembrane region" description="Helical" evidence="8">
    <location>
        <begin position="190"/>
        <end position="209"/>
    </location>
</feature>
<feature type="transmembrane region" description="Helical" evidence="8">
    <location>
        <begin position="428"/>
        <end position="448"/>
    </location>
</feature>
<dbReference type="EMBL" id="CP054856">
    <property type="protein sequence ID" value="QVM84573.1"/>
    <property type="molecule type" value="Genomic_DNA"/>
</dbReference>
<keyword evidence="3" id="KW-1003">Cell membrane</keyword>
<keyword evidence="6 8" id="KW-0472">Membrane</keyword>
<dbReference type="PANTHER" id="PTHR30250:SF10">
    <property type="entry name" value="LIPOPOLYSACCHARIDE BIOSYNTHESIS PROTEIN WZXC"/>
    <property type="match status" value="1"/>
</dbReference>
<keyword evidence="5 8" id="KW-1133">Transmembrane helix</keyword>
<evidence type="ECO:0000313" key="9">
    <source>
        <dbReference type="EMBL" id="QVM84573.1"/>
    </source>
</evidence>
<comment type="similarity">
    <text evidence="2">Belongs to the polysaccharide synthase family.</text>
</comment>
<gene>
    <name evidence="9" type="ORF">HT578_13570</name>
</gene>
<feature type="transmembrane region" description="Helical" evidence="8">
    <location>
        <begin position="61"/>
        <end position="86"/>
    </location>
</feature>
<feature type="transmembrane region" description="Helical" evidence="8">
    <location>
        <begin position="343"/>
        <end position="363"/>
    </location>
</feature>
<protein>
    <submittedName>
        <fullName evidence="9">Lipopolysaccharide biosynthesis protein</fullName>
    </submittedName>
</protein>
<dbReference type="Proteomes" id="UP000677126">
    <property type="component" value="Chromosome"/>
</dbReference>
<keyword evidence="4 8" id="KW-0812">Transmembrane</keyword>
<feature type="transmembrane region" description="Helical" evidence="8">
    <location>
        <begin position="98"/>
        <end position="117"/>
    </location>
</feature>
<evidence type="ECO:0000256" key="6">
    <source>
        <dbReference type="ARBA" id="ARBA00023136"/>
    </source>
</evidence>
<feature type="transmembrane region" description="Helical" evidence="8">
    <location>
        <begin position="375"/>
        <end position="392"/>
    </location>
</feature>
<reference evidence="9 10" key="1">
    <citation type="journal article" date="2021" name="Int. J. Syst. Evol. Microbiol.">
        <title>Novosphingobium decolorationis sp. nov., an aniline blue-decolourizing bacterium isolated from East Pacific sediment.</title>
        <authorList>
            <person name="Chen X."/>
            <person name="Dong B."/>
            <person name="Chen T."/>
            <person name="Ren N."/>
            <person name="Wang J."/>
            <person name="Xu Y."/>
            <person name="Yang J."/>
            <person name="Zhu S."/>
            <person name="Chen J."/>
        </authorList>
    </citation>
    <scope>NUCLEOTIDE SEQUENCE [LARGE SCALE GENOMIC DNA]</scope>
    <source>
        <strain evidence="9 10">502str22</strain>
    </source>
</reference>
<evidence type="ECO:0000256" key="1">
    <source>
        <dbReference type="ARBA" id="ARBA00004651"/>
    </source>
</evidence>
<evidence type="ECO:0000256" key="7">
    <source>
        <dbReference type="SAM" id="MobiDB-lite"/>
    </source>
</evidence>
<dbReference type="PANTHER" id="PTHR30250">
    <property type="entry name" value="PST FAMILY PREDICTED COLANIC ACID TRANSPORTER"/>
    <property type="match status" value="1"/>
</dbReference>
<proteinExistence type="inferred from homology"/>
<feature type="transmembrane region" description="Helical" evidence="8">
    <location>
        <begin position="303"/>
        <end position="323"/>
    </location>
</feature>
<evidence type="ECO:0000256" key="4">
    <source>
        <dbReference type="ARBA" id="ARBA00022692"/>
    </source>
</evidence>